<comment type="caution">
    <text evidence="1">The sequence shown here is derived from an EMBL/GenBank/DDBJ whole genome shotgun (WGS) entry which is preliminary data.</text>
</comment>
<gene>
    <name evidence="1" type="ORF">ASZ90_010039</name>
</gene>
<sequence>MRHDRGYSSRPAPGKGLSEMPPHFILDYIDIPETGYRNFGIFM</sequence>
<dbReference type="EMBL" id="LNQE01001212">
    <property type="protein sequence ID" value="KUG20219.1"/>
    <property type="molecule type" value="Genomic_DNA"/>
</dbReference>
<protein>
    <submittedName>
        <fullName evidence="1">Uncharacterized protein</fullName>
    </submittedName>
</protein>
<evidence type="ECO:0000313" key="1">
    <source>
        <dbReference type="EMBL" id="KUG20219.1"/>
    </source>
</evidence>
<dbReference type="AlphaFoldDB" id="A0A0W8FH61"/>
<name>A0A0W8FH61_9ZZZZ</name>
<proteinExistence type="predicted"/>
<reference evidence="1" key="1">
    <citation type="journal article" date="2015" name="Proc. Natl. Acad. Sci. U.S.A.">
        <title>Networks of energetic and metabolic interactions define dynamics in microbial communities.</title>
        <authorList>
            <person name="Embree M."/>
            <person name="Liu J.K."/>
            <person name="Al-Bassam M.M."/>
            <person name="Zengler K."/>
        </authorList>
    </citation>
    <scope>NUCLEOTIDE SEQUENCE</scope>
</reference>
<accession>A0A0W8FH61</accession>
<organism evidence="1">
    <name type="scientific">hydrocarbon metagenome</name>
    <dbReference type="NCBI Taxonomy" id="938273"/>
    <lineage>
        <taxon>unclassified sequences</taxon>
        <taxon>metagenomes</taxon>
        <taxon>ecological metagenomes</taxon>
    </lineage>
</organism>